<name>A0A2P5WS38_GOSBA</name>
<protein>
    <submittedName>
        <fullName evidence="1">Uncharacterized protein</fullName>
    </submittedName>
</protein>
<dbReference type="AlphaFoldDB" id="A0A2P5WS38"/>
<dbReference type="PANTHER" id="PTHR45846">
    <property type="entry name" value="TRNA-DIHYDROURIDINE(47) SYNTHASE [NAD(P)(+)]-LIKE"/>
    <property type="match status" value="1"/>
</dbReference>
<proteinExistence type="predicted"/>
<sequence>MFADLGHFSYAAIQKPADLEGDYPFIKADAPCPYGLACRFAGTHKDNAPVATSNLLKKSTEVNGIMRLWKNKNVQKLLWKNKMCFTKADVVVKSLGLAKLVDKEEDEVGLDAAVNAEEACETDELRPLKKAKLVVDEKYFDEGEDVIPQRLNWQPLSYYGRDDLETLMASDSTADWEYNCFLLYV</sequence>
<evidence type="ECO:0000313" key="2">
    <source>
        <dbReference type="Proteomes" id="UP000239757"/>
    </source>
</evidence>
<dbReference type="PANTHER" id="PTHR45846:SF1">
    <property type="entry name" value="TRNA-DIHYDROURIDINE(47) SYNTHASE [NAD(P)(+)]-LIKE"/>
    <property type="match status" value="1"/>
</dbReference>
<dbReference type="EMBL" id="KZ666694">
    <property type="protein sequence ID" value="PPR93890.1"/>
    <property type="molecule type" value="Genomic_DNA"/>
</dbReference>
<reference evidence="1 2" key="1">
    <citation type="submission" date="2015-01" db="EMBL/GenBank/DDBJ databases">
        <title>Genome of allotetraploid Gossypium barbadense reveals genomic plasticity and fiber elongation in cotton evolution.</title>
        <authorList>
            <person name="Chen X."/>
            <person name="Liu X."/>
            <person name="Zhao B."/>
            <person name="Zheng H."/>
            <person name="Hu Y."/>
            <person name="Lu G."/>
            <person name="Yang C."/>
            <person name="Chen J."/>
            <person name="Shan C."/>
            <person name="Zhang L."/>
            <person name="Zhou Y."/>
            <person name="Wang L."/>
            <person name="Guo W."/>
            <person name="Bai Y."/>
            <person name="Ruan J."/>
            <person name="Shangguan X."/>
            <person name="Mao Y."/>
            <person name="Jiang J."/>
            <person name="Zhu Y."/>
            <person name="Lei J."/>
            <person name="Kang H."/>
            <person name="Chen S."/>
            <person name="He X."/>
            <person name="Wang R."/>
            <person name="Wang Y."/>
            <person name="Chen J."/>
            <person name="Wang L."/>
            <person name="Yu S."/>
            <person name="Wang B."/>
            <person name="Wei J."/>
            <person name="Song S."/>
            <person name="Lu X."/>
            <person name="Gao Z."/>
            <person name="Gu W."/>
            <person name="Deng X."/>
            <person name="Ma D."/>
            <person name="Wang S."/>
            <person name="Liang W."/>
            <person name="Fang L."/>
            <person name="Cai C."/>
            <person name="Zhu X."/>
            <person name="Zhou B."/>
            <person name="Zhang Y."/>
            <person name="Chen Z."/>
            <person name="Xu S."/>
            <person name="Zhu R."/>
            <person name="Wang S."/>
            <person name="Zhang T."/>
            <person name="Zhao G."/>
        </authorList>
    </citation>
    <scope>NUCLEOTIDE SEQUENCE [LARGE SCALE GENOMIC DNA]</scope>
    <source>
        <strain evidence="2">cv. Xinhai21</strain>
        <tissue evidence="1">Leaf</tissue>
    </source>
</reference>
<dbReference type="GO" id="GO:0017150">
    <property type="term" value="F:tRNA dihydrouridine synthase activity"/>
    <property type="evidence" value="ECO:0007669"/>
    <property type="project" value="TreeGrafter"/>
</dbReference>
<dbReference type="GO" id="GO:0003723">
    <property type="term" value="F:RNA binding"/>
    <property type="evidence" value="ECO:0007669"/>
    <property type="project" value="TreeGrafter"/>
</dbReference>
<gene>
    <name evidence="1" type="ORF">GOBAR_AA26784</name>
</gene>
<accession>A0A2P5WS38</accession>
<evidence type="ECO:0000313" key="1">
    <source>
        <dbReference type="EMBL" id="PPR93890.1"/>
    </source>
</evidence>
<dbReference type="Proteomes" id="UP000239757">
    <property type="component" value="Unassembled WGS sequence"/>
</dbReference>
<organism evidence="1 2">
    <name type="scientific">Gossypium barbadense</name>
    <name type="common">Sea Island cotton</name>
    <name type="synonym">Hibiscus barbadensis</name>
    <dbReference type="NCBI Taxonomy" id="3634"/>
    <lineage>
        <taxon>Eukaryota</taxon>
        <taxon>Viridiplantae</taxon>
        <taxon>Streptophyta</taxon>
        <taxon>Embryophyta</taxon>
        <taxon>Tracheophyta</taxon>
        <taxon>Spermatophyta</taxon>
        <taxon>Magnoliopsida</taxon>
        <taxon>eudicotyledons</taxon>
        <taxon>Gunneridae</taxon>
        <taxon>Pentapetalae</taxon>
        <taxon>rosids</taxon>
        <taxon>malvids</taxon>
        <taxon>Malvales</taxon>
        <taxon>Malvaceae</taxon>
        <taxon>Malvoideae</taxon>
        <taxon>Gossypium</taxon>
    </lineage>
</organism>
<dbReference type="OrthoDB" id="259935at2759"/>